<keyword evidence="2" id="KW-0808">Transferase</keyword>
<dbReference type="GO" id="GO:0008757">
    <property type="term" value="F:S-adenosylmethionine-dependent methyltransferase activity"/>
    <property type="evidence" value="ECO:0007669"/>
    <property type="project" value="TreeGrafter"/>
</dbReference>
<dbReference type="Gene3D" id="3.40.50.150">
    <property type="entry name" value="Vaccinia Virus protein VP39"/>
    <property type="match status" value="1"/>
</dbReference>
<comment type="caution">
    <text evidence="4">The sequence shown here is derived from an EMBL/GenBank/DDBJ whole genome shotgun (WGS) entry which is preliminary data.</text>
</comment>
<organism evidence="4 5">
    <name type="scientific">Sinosporangium siamense</name>
    <dbReference type="NCBI Taxonomy" id="1367973"/>
    <lineage>
        <taxon>Bacteria</taxon>
        <taxon>Bacillati</taxon>
        <taxon>Actinomycetota</taxon>
        <taxon>Actinomycetes</taxon>
        <taxon>Streptosporangiales</taxon>
        <taxon>Streptosporangiaceae</taxon>
        <taxon>Sinosporangium</taxon>
    </lineage>
</organism>
<evidence type="ECO:0000313" key="4">
    <source>
        <dbReference type="EMBL" id="GII92642.1"/>
    </source>
</evidence>
<keyword evidence="1 4" id="KW-0489">Methyltransferase</keyword>
<dbReference type="SUPFAM" id="SSF53335">
    <property type="entry name" value="S-adenosyl-L-methionine-dependent methyltransferases"/>
    <property type="match status" value="1"/>
</dbReference>
<keyword evidence="5" id="KW-1185">Reference proteome</keyword>
<dbReference type="InterPro" id="IPR050362">
    <property type="entry name" value="Cation-dep_OMT"/>
</dbReference>
<dbReference type="Pfam" id="PF01596">
    <property type="entry name" value="Methyltransf_3"/>
    <property type="match status" value="1"/>
</dbReference>
<evidence type="ECO:0000256" key="1">
    <source>
        <dbReference type="ARBA" id="ARBA00022603"/>
    </source>
</evidence>
<dbReference type="Proteomes" id="UP000606172">
    <property type="component" value="Unassembled WGS sequence"/>
</dbReference>
<dbReference type="AlphaFoldDB" id="A0A919V7Z3"/>
<gene>
    <name evidence="4" type="ORF">Ssi02_28730</name>
</gene>
<dbReference type="GO" id="GO:0008171">
    <property type="term" value="F:O-methyltransferase activity"/>
    <property type="evidence" value="ECO:0007669"/>
    <property type="project" value="InterPro"/>
</dbReference>
<sequence>MTDMKTTYLDPMVGQYVLAHTTQPDDLLEELRVATRELTGERAGMQITPDEGRFLTMITQLSRARTAVEIGTFTGYSAICLARGLAPGGRLLCHDISEEWTTIARHFWDKAGLSHLIDLRLGPAAETLKNLPEEPALDLVFIDADKSNYQRYYHLVMPHLASGGLILADNTLWSGLVADPHAGDEATILMREFNDMVLHDDRVTSVILPIADGLTLIRKN</sequence>
<reference evidence="4" key="1">
    <citation type="submission" date="2021-01" db="EMBL/GenBank/DDBJ databases">
        <title>Whole genome shotgun sequence of Sinosporangium siamense NBRC 109515.</title>
        <authorList>
            <person name="Komaki H."/>
            <person name="Tamura T."/>
        </authorList>
    </citation>
    <scope>NUCLEOTIDE SEQUENCE</scope>
    <source>
        <strain evidence="4">NBRC 109515</strain>
    </source>
</reference>
<keyword evidence="3" id="KW-0949">S-adenosyl-L-methionine</keyword>
<dbReference type="GO" id="GO:0032259">
    <property type="term" value="P:methylation"/>
    <property type="evidence" value="ECO:0007669"/>
    <property type="project" value="UniProtKB-KW"/>
</dbReference>
<evidence type="ECO:0000256" key="3">
    <source>
        <dbReference type="ARBA" id="ARBA00022691"/>
    </source>
</evidence>
<proteinExistence type="predicted"/>
<evidence type="ECO:0000256" key="2">
    <source>
        <dbReference type="ARBA" id="ARBA00022679"/>
    </source>
</evidence>
<dbReference type="InterPro" id="IPR029063">
    <property type="entry name" value="SAM-dependent_MTases_sf"/>
</dbReference>
<dbReference type="InterPro" id="IPR002935">
    <property type="entry name" value="SAM_O-MeTrfase"/>
</dbReference>
<dbReference type="EMBL" id="BOOW01000018">
    <property type="protein sequence ID" value="GII92642.1"/>
    <property type="molecule type" value="Genomic_DNA"/>
</dbReference>
<name>A0A919V7Z3_9ACTN</name>
<dbReference type="PANTHER" id="PTHR10509">
    <property type="entry name" value="O-METHYLTRANSFERASE-RELATED"/>
    <property type="match status" value="1"/>
</dbReference>
<evidence type="ECO:0000313" key="5">
    <source>
        <dbReference type="Proteomes" id="UP000606172"/>
    </source>
</evidence>
<dbReference type="PROSITE" id="PS51682">
    <property type="entry name" value="SAM_OMT_I"/>
    <property type="match status" value="1"/>
</dbReference>
<dbReference type="PANTHER" id="PTHR10509:SF14">
    <property type="entry name" value="CAFFEOYL-COA O-METHYLTRANSFERASE 3-RELATED"/>
    <property type="match status" value="1"/>
</dbReference>
<accession>A0A919V7Z3</accession>
<protein>
    <submittedName>
        <fullName evidence="4">SAM-dependent methyltransferase</fullName>
    </submittedName>
</protein>